<evidence type="ECO:0000256" key="8">
    <source>
        <dbReference type="ARBA" id="ARBA00022603"/>
    </source>
</evidence>
<keyword evidence="11 15" id="KW-0819">tRNA processing</keyword>
<dbReference type="PIRSF" id="PIRSF000386">
    <property type="entry name" value="tRNA_mtase"/>
    <property type="match status" value="1"/>
</dbReference>
<evidence type="ECO:0000256" key="10">
    <source>
        <dbReference type="ARBA" id="ARBA00022691"/>
    </source>
</evidence>
<dbReference type="InterPro" id="IPR029028">
    <property type="entry name" value="Alpha/beta_knot_MTases"/>
</dbReference>
<gene>
    <name evidence="15 18" type="primary">trmD</name>
    <name evidence="18" type="ORF">FE795_10830</name>
</gene>
<evidence type="ECO:0000256" key="11">
    <source>
        <dbReference type="ARBA" id="ARBA00022694"/>
    </source>
</evidence>
<comment type="similarity">
    <text evidence="3 15 16">Belongs to the RNA methyltransferase TrmD family.</text>
</comment>
<evidence type="ECO:0000256" key="12">
    <source>
        <dbReference type="ARBA" id="ARBA00029736"/>
    </source>
</evidence>
<evidence type="ECO:0000256" key="15">
    <source>
        <dbReference type="HAMAP-Rule" id="MF_00605"/>
    </source>
</evidence>
<comment type="subcellular location">
    <subcellularLocation>
        <location evidence="2 15 16">Cytoplasm</location>
    </subcellularLocation>
</comment>
<dbReference type="RefSeq" id="WP_003799302.1">
    <property type="nucleotide sequence ID" value="NZ_CP049362.1"/>
</dbReference>
<dbReference type="CDD" id="cd18080">
    <property type="entry name" value="TrmD-like"/>
    <property type="match status" value="1"/>
</dbReference>
<evidence type="ECO:0000256" key="1">
    <source>
        <dbReference type="ARBA" id="ARBA00002634"/>
    </source>
</evidence>
<keyword evidence="10 15" id="KW-0949">S-adenosyl-L-methionine</keyword>
<accession>A0ABX8SV27</accession>
<protein>
    <recommendedName>
        <fullName evidence="6 15">tRNA (guanine-N(1)-)-methyltransferase</fullName>
        <ecNumber evidence="5 15">2.1.1.228</ecNumber>
    </recommendedName>
    <alternativeName>
        <fullName evidence="12 15">M1G-methyltransferase</fullName>
    </alternativeName>
    <alternativeName>
        <fullName evidence="13 15">tRNA [GM37] methyltransferase</fullName>
    </alternativeName>
</protein>
<keyword evidence="7 15" id="KW-0963">Cytoplasm</keyword>
<dbReference type="EMBL" id="CP049362">
    <property type="protein sequence ID" value="QXX79459.1"/>
    <property type="molecule type" value="Genomic_DNA"/>
</dbReference>
<dbReference type="SUPFAM" id="SSF75217">
    <property type="entry name" value="alpha/beta knot"/>
    <property type="match status" value="1"/>
</dbReference>
<dbReference type="Proteomes" id="UP000826050">
    <property type="component" value="Chromosome"/>
</dbReference>
<dbReference type="InterPro" id="IPR016009">
    <property type="entry name" value="tRNA_MeTrfase_TRMD/TRM10"/>
</dbReference>
<comment type="catalytic activity">
    <reaction evidence="14 15 16">
        <text>guanosine(37) in tRNA + S-adenosyl-L-methionine = N(1)-methylguanosine(37) in tRNA + S-adenosyl-L-homocysteine + H(+)</text>
        <dbReference type="Rhea" id="RHEA:36899"/>
        <dbReference type="Rhea" id="RHEA-COMP:10145"/>
        <dbReference type="Rhea" id="RHEA-COMP:10147"/>
        <dbReference type="ChEBI" id="CHEBI:15378"/>
        <dbReference type="ChEBI" id="CHEBI:57856"/>
        <dbReference type="ChEBI" id="CHEBI:59789"/>
        <dbReference type="ChEBI" id="CHEBI:73542"/>
        <dbReference type="ChEBI" id="CHEBI:74269"/>
        <dbReference type="EC" id="2.1.1.228"/>
    </reaction>
</comment>
<evidence type="ECO:0000256" key="6">
    <source>
        <dbReference type="ARBA" id="ARBA00014679"/>
    </source>
</evidence>
<evidence type="ECO:0000256" key="4">
    <source>
        <dbReference type="ARBA" id="ARBA00011738"/>
    </source>
</evidence>
<feature type="domain" description="tRNA methyltransferase TRMD/TRM10-type" evidence="17">
    <location>
        <begin position="1"/>
        <end position="228"/>
    </location>
</feature>
<dbReference type="InterPro" id="IPR029026">
    <property type="entry name" value="tRNA_m1G_MTases_N"/>
</dbReference>
<dbReference type="Pfam" id="PF01746">
    <property type="entry name" value="tRNA_m1G_MT"/>
    <property type="match status" value="1"/>
</dbReference>
<evidence type="ECO:0000259" key="17">
    <source>
        <dbReference type="Pfam" id="PF01746"/>
    </source>
</evidence>
<reference evidence="18 19" key="1">
    <citation type="submission" date="2020-02" db="EMBL/GenBank/DDBJ databases">
        <title>Partial ammonium oxidation to N2 by heterotrophic bacteria.</title>
        <authorList>
            <person name="Wu M."/>
        </authorList>
    </citation>
    <scope>NUCLEOTIDE SEQUENCE [LARGE SCALE GENOMIC DNA]</scope>
    <source>
        <strain evidence="18 19">HO-1</strain>
    </source>
</reference>
<feature type="binding site" evidence="15">
    <location>
        <begin position="133"/>
        <end position="138"/>
    </location>
    <ligand>
        <name>S-adenosyl-L-methionine</name>
        <dbReference type="ChEBI" id="CHEBI:59789"/>
    </ligand>
</feature>
<comment type="subunit">
    <text evidence="4 15 16">Homodimer.</text>
</comment>
<evidence type="ECO:0000256" key="14">
    <source>
        <dbReference type="ARBA" id="ARBA00047783"/>
    </source>
</evidence>
<dbReference type="PANTHER" id="PTHR46417">
    <property type="entry name" value="TRNA (GUANINE-N(1)-)-METHYLTRANSFERASE"/>
    <property type="match status" value="1"/>
</dbReference>
<dbReference type="GO" id="GO:0052906">
    <property type="term" value="F:tRNA (guanine(37)-N1)-methyltransferase activity"/>
    <property type="evidence" value="ECO:0007669"/>
    <property type="project" value="UniProtKB-EC"/>
</dbReference>
<dbReference type="PANTHER" id="PTHR46417:SF1">
    <property type="entry name" value="TRNA (GUANINE-N(1)-)-METHYLTRANSFERASE"/>
    <property type="match status" value="1"/>
</dbReference>
<keyword evidence="19" id="KW-1185">Reference proteome</keyword>
<evidence type="ECO:0000256" key="13">
    <source>
        <dbReference type="ARBA" id="ARBA00033392"/>
    </source>
</evidence>
<evidence type="ECO:0000313" key="18">
    <source>
        <dbReference type="EMBL" id="QXX79459.1"/>
    </source>
</evidence>
<dbReference type="NCBIfam" id="NF000648">
    <property type="entry name" value="PRK00026.1"/>
    <property type="match status" value="1"/>
</dbReference>
<evidence type="ECO:0000313" key="19">
    <source>
        <dbReference type="Proteomes" id="UP000826050"/>
    </source>
</evidence>
<sequence>MRFDALTLFPDMFDVVSEAGVTGRAHKQGIWQMRTWNPRDYTTDVHRTVDDRPYGGGPGMVMLADPLNDALDQALADRGDSPEVILLSPTGRRFDQAVAQELAQGPGAVLVCGRYEGIDQRFIDARVTQELSLGDFVLSGGEIASLAIIDSVVRLLPGVLNDADSARQDSFHAGNSGLLDSPHYTRPEVYRGQAVPEVLMSGHHGRIQAWRREQSLRLTVTRRPELIELARQRGELSKADERFLASLAAQQPD</sequence>
<keyword evidence="8 15" id="KW-0489">Methyltransferase</keyword>
<dbReference type="HAMAP" id="MF_00605">
    <property type="entry name" value="TrmD"/>
    <property type="match status" value="1"/>
</dbReference>
<dbReference type="EC" id="2.1.1.228" evidence="5 15"/>
<dbReference type="Gene3D" id="1.10.1270.20">
    <property type="entry name" value="tRNA(m1g37)methyltransferase, domain 2"/>
    <property type="match status" value="1"/>
</dbReference>
<dbReference type="NCBIfam" id="TIGR00088">
    <property type="entry name" value="trmD"/>
    <property type="match status" value="1"/>
</dbReference>
<evidence type="ECO:0000256" key="3">
    <source>
        <dbReference type="ARBA" id="ARBA00007630"/>
    </source>
</evidence>
<dbReference type="Gene3D" id="3.40.1280.10">
    <property type="match status" value="1"/>
</dbReference>
<dbReference type="InterPro" id="IPR002649">
    <property type="entry name" value="tRNA_m1G_MeTrfase_TrmD"/>
</dbReference>
<organism evidence="18 19">
    <name type="scientific">Alcaligenes ammonioxydans</name>
    <dbReference type="NCBI Taxonomy" id="2582914"/>
    <lineage>
        <taxon>Bacteria</taxon>
        <taxon>Pseudomonadati</taxon>
        <taxon>Pseudomonadota</taxon>
        <taxon>Betaproteobacteria</taxon>
        <taxon>Burkholderiales</taxon>
        <taxon>Alcaligenaceae</taxon>
        <taxon>Alcaligenes</taxon>
    </lineage>
</organism>
<feature type="binding site" evidence="15">
    <location>
        <position position="113"/>
    </location>
    <ligand>
        <name>S-adenosyl-L-methionine</name>
        <dbReference type="ChEBI" id="CHEBI:59789"/>
    </ligand>
</feature>
<evidence type="ECO:0000256" key="16">
    <source>
        <dbReference type="RuleBase" id="RU003464"/>
    </source>
</evidence>
<keyword evidence="9 15" id="KW-0808">Transferase</keyword>
<comment type="function">
    <text evidence="1 15 16">Specifically methylates guanosine-37 in various tRNAs.</text>
</comment>
<evidence type="ECO:0000256" key="5">
    <source>
        <dbReference type="ARBA" id="ARBA00012807"/>
    </source>
</evidence>
<proteinExistence type="inferred from homology"/>
<name>A0ABX8SV27_9BURK</name>
<evidence type="ECO:0000256" key="9">
    <source>
        <dbReference type="ARBA" id="ARBA00022679"/>
    </source>
</evidence>
<evidence type="ECO:0000256" key="2">
    <source>
        <dbReference type="ARBA" id="ARBA00004496"/>
    </source>
</evidence>
<dbReference type="GO" id="GO:0032259">
    <property type="term" value="P:methylation"/>
    <property type="evidence" value="ECO:0007669"/>
    <property type="project" value="UniProtKB-KW"/>
</dbReference>
<dbReference type="InterPro" id="IPR023148">
    <property type="entry name" value="tRNA_m1G_MeTrfase_C_sf"/>
</dbReference>
<evidence type="ECO:0000256" key="7">
    <source>
        <dbReference type="ARBA" id="ARBA00022490"/>
    </source>
</evidence>